<comment type="caution">
    <text evidence="1">The sequence shown here is derived from an EMBL/GenBank/DDBJ whole genome shotgun (WGS) entry which is preliminary data.</text>
</comment>
<keyword evidence="2" id="KW-1185">Reference proteome</keyword>
<evidence type="ECO:0000313" key="2">
    <source>
        <dbReference type="Proteomes" id="UP000326924"/>
    </source>
</evidence>
<dbReference type="InParanoid" id="A0A5J5EZP0"/>
<dbReference type="Proteomes" id="UP000326924">
    <property type="component" value="Unassembled WGS sequence"/>
</dbReference>
<organism evidence="1 2">
    <name type="scientific">Sphaerosporella brunnea</name>
    <dbReference type="NCBI Taxonomy" id="1250544"/>
    <lineage>
        <taxon>Eukaryota</taxon>
        <taxon>Fungi</taxon>
        <taxon>Dikarya</taxon>
        <taxon>Ascomycota</taxon>
        <taxon>Pezizomycotina</taxon>
        <taxon>Pezizomycetes</taxon>
        <taxon>Pezizales</taxon>
        <taxon>Pyronemataceae</taxon>
        <taxon>Sphaerosporella</taxon>
    </lineage>
</organism>
<sequence length="193" mass="21627">MLRSALPSLASFEWTNLPGPPPSAADISSWHVGRRSIQFLYDDSRLYLILAACRTDHFWVGITITIAAASEVACPVKSRRDLFEKYPLPTFSPLFTLSRYPTTPANYAFTHTKVISQLRAILHALGVAGNYSEQSFRRGATIRARSIGILDADLQLPGRWKSNAYKRYIEVHPAHVYHVSRGLQTLPPPPKSH</sequence>
<gene>
    <name evidence="1" type="ORF">FN846DRAFT_906497</name>
</gene>
<dbReference type="AlphaFoldDB" id="A0A5J5EZP0"/>
<dbReference type="InterPro" id="IPR052925">
    <property type="entry name" value="Phage_Integrase-like_Recomb"/>
</dbReference>
<dbReference type="PANTHER" id="PTHR34605">
    <property type="entry name" value="PHAGE_INTEGRASE DOMAIN-CONTAINING PROTEIN"/>
    <property type="match status" value="1"/>
</dbReference>
<reference evidence="1 2" key="1">
    <citation type="submission" date="2019-09" db="EMBL/GenBank/DDBJ databases">
        <title>Draft genome of the ectomycorrhizal ascomycete Sphaerosporella brunnea.</title>
        <authorList>
            <consortium name="DOE Joint Genome Institute"/>
            <person name="Benucci G.M."/>
            <person name="Marozzi G."/>
            <person name="Antonielli L."/>
            <person name="Sanchez S."/>
            <person name="Marco P."/>
            <person name="Wang X."/>
            <person name="Falini L.B."/>
            <person name="Barry K."/>
            <person name="Haridas S."/>
            <person name="Lipzen A."/>
            <person name="Labutti K."/>
            <person name="Grigoriev I.V."/>
            <person name="Murat C."/>
            <person name="Martin F."/>
            <person name="Albertini E."/>
            <person name="Donnini D."/>
            <person name="Bonito G."/>
        </authorList>
    </citation>
    <scope>NUCLEOTIDE SEQUENCE [LARGE SCALE GENOMIC DNA]</scope>
    <source>
        <strain evidence="1 2">Sb_GMNB300</strain>
    </source>
</reference>
<dbReference type="OrthoDB" id="5149081at2759"/>
<dbReference type="EMBL" id="VXIS01000076">
    <property type="protein sequence ID" value="KAA8907673.1"/>
    <property type="molecule type" value="Genomic_DNA"/>
</dbReference>
<accession>A0A5J5EZP0</accession>
<protein>
    <submittedName>
        <fullName evidence="1">Uncharacterized protein</fullName>
    </submittedName>
</protein>
<name>A0A5J5EZP0_9PEZI</name>
<dbReference type="PANTHER" id="PTHR34605:SF4">
    <property type="entry name" value="DNA ADENINE METHYLTRANSFERASE"/>
    <property type="match status" value="1"/>
</dbReference>
<evidence type="ECO:0000313" key="1">
    <source>
        <dbReference type="EMBL" id="KAA8907673.1"/>
    </source>
</evidence>
<proteinExistence type="predicted"/>